<dbReference type="GO" id="GO:0006260">
    <property type="term" value="P:DNA replication"/>
    <property type="evidence" value="ECO:0007669"/>
    <property type="project" value="TreeGrafter"/>
</dbReference>
<name>A0A8S5SCA7_9CAUD</name>
<keyword evidence="1" id="KW-0547">Nucleotide-binding</keyword>
<evidence type="ECO:0000313" key="1">
    <source>
        <dbReference type="EMBL" id="DAF48582.1"/>
    </source>
</evidence>
<dbReference type="SUPFAM" id="SSF52540">
    <property type="entry name" value="P-loop containing nucleoside triphosphate hydrolases"/>
    <property type="match status" value="1"/>
</dbReference>
<dbReference type="GO" id="GO:0004386">
    <property type="term" value="F:helicase activity"/>
    <property type="evidence" value="ECO:0007669"/>
    <property type="project" value="UniProtKB-KW"/>
</dbReference>
<dbReference type="PANTHER" id="PTHR30050:SF4">
    <property type="entry name" value="ATP-BINDING PROTEIN RV3427C IN INSERTION SEQUENCE-RELATED"/>
    <property type="match status" value="1"/>
</dbReference>
<keyword evidence="1" id="KW-0347">Helicase</keyword>
<reference evidence="1" key="1">
    <citation type="journal article" date="2021" name="Proc. Natl. Acad. Sci. U.S.A.">
        <title>A Catalog of Tens of Thousands of Viruses from Human Metagenomes Reveals Hidden Associations with Chronic Diseases.</title>
        <authorList>
            <person name="Tisza M.J."/>
            <person name="Buck C.B."/>
        </authorList>
    </citation>
    <scope>NUCLEOTIDE SEQUENCE</scope>
    <source>
        <strain evidence="1">CtqBc4</strain>
    </source>
</reference>
<dbReference type="PANTHER" id="PTHR30050">
    <property type="entry name" value="CHROMOSOMAL REPLICATION INITIATOR PROTEIN DNAA"/>
    <property type="match status" value="1"/>
</dbReference>
<accession>A0A8S5SCA7</accession>
<dbReference type="EMBL" id="BK032570">
    <property type="protein sequence ID" value="DAF48582.1"/>
    <property type="molecule type" value="Genomic_DNA"/>
</dbReference>
<dbReference type="Gene3D" id="3.40.50.300">
    <property type="entry name" value="P-loop containing nucleotide triphosphate hydrolases"/>
    <property type="match status" value="1"/>
</dbReference>
<dbReference type="InterPro" id="IPR027417">
    <property type="entry name" value="P-loop_NTPase"/>
</dbReference>
<proteinExistence type="predicted"/>
<keyword evidence="1" id="KW-0067">ATP-binding</keyword>
<organism evidence="1">
    <name type="scientific">Siphoviridae sp. ctqBc4</name>
    <dbReference type="NCBI Taxonomy" id="2827945"/>
    <lineage>
        <taxon>Viruses</taxon>
        <taxon>Duplodnaviria</taxon>
        <taxon>Heunggongvirae</taxon>
        <taxon>Uroviricota</taxon>
        <taxon>Caudoviricetes</taxon>
    </lineage>
</organism>
<keyword evidence="1" id="KW-0378">Hydrolase</keyword>
<protein>
    <submittedName>
        <fullName evidence="1">Replicative helicase</fullName>
    </submittedName>
</protein>
<sequence length="267" mass="29163">MELGGVVARAARDAGRRTADRPSHVGSDGLRVCDVCGEPLECRKSYRGRTLTLPCACACDRAYVDGFADDLRRRARDAARARCFTSRAAWGHTFDADDGGSGDAMETCRRWAERQAREGNGFGLVLHGAPDAGKTFAADCIANYLLDNGVAVVSRSTPWVLGRPYDETHAVIQTLSSAPVAVIDDLGAERATAYGQEVVYSIVDNRYRDGLPTIVTTNLGPDEMGGDVKAERVWNRLLERCLPVEFATGRRRYRQSTHAQMMAELFG</sequence>